<dbReference type="RefSeq" id="WP_009885556.1">
    <property type="nucleotide sequence ID" value="NC_018497.1"/>
</dbReference>
<dbReference type="Pfam" id="PF13177">
    <property type="entry name" value="DNA_pol3_delta2"/>
    <property type="match status" value="1"/>
</dbReference>
<protein>
    <submittedName>
        <fullName evidence="1">DNA polymerase III subunit delta</fullName>
        <ecNumber evidence="1">2.7.7.7</ecNumber>
    </submittedName>
</protein>
<evidence type="ECO:0000313" key="1">
    <source>
        <dbReference type="EMBL" id="AFQ03801.1"/>
    </source>
</evidence>
<keyword evidence="1" id="KW-0808">Transferase</keyword>
<dbReference type="EC" id="2.7.7.7" evidence="1"/>
<sequence length="254" mass="29378">MLTTTHALLIIQRKGSFLKPFLDNYLTSIVCENKNGCKKCINCLEILNNKYNSLYWFDQINPFKRENALQLARIFNRERTSVNNKNIYLIEEIEKLSSNSINSLLRLVEDSPINSYGIFTTKNESLILSTFLSRVQKVVLKKASKVPFKVSKNDQEIITSFFTVDEQIEAIENGSFNRFKIILDACLNKKTGTEQIYHAWQIFRDFSNSEIAQLITLIINKTENIDKKSILFNCLKVLPYNPPKSTLFANLVSW</sequence>
<dbReference type="SMR" id="A0ABC7ZIL4"/>
<dbReference type="NCBIfam" id="NF004488">
    <property type="entry name" value="PRK05818.1"/>
    <property type="match status" value="1"/>
</dbReference>
<dbReference type="EMBL" id="CP003772">
    <property type="protein sequence ID" value="AFQ03801.1"/>
    <property type="molecule type" value="Genomic_DNA"/>
</dbReference>
<keyword evidence="1" id="KW-0548">Nucleotidyltransferase</keyword>
<dbReference type="InterPro" id="IPR027417">
    <property type="entry name" value="P-loop_NTPase"/>
</dbReference>
<proteinExistence type="predicted"/>
<name>A0ABC7ZIL4_MYCGT</name>
<organism evidence="1 2">
    <name type="scientific">Mycoplasmoides genitalium M6320</name>
    <dbReference type="NCBI Taxonomy" id="662945"/>
    <lineage>
        <taxon>Bacteria</taxon>
        <taxon>Bacillati</taxon>
        <taxon>Mycoplasmatota</taxon>
        <taxon>Mycoplasmoidales</taxon>
        <taxon>Mycoplasmoidaceae</taxon>
        <taxon>Mycoplasmoides</taxon>
    </lineage>
</organism>
<dbReference type="Gene3D" id="3.40.50.300">
    <property type="entry name" value="P-loop containing nucleotide triphosphate hydrolases"/>
    <property type="match status" value="1"/>
</dbReference>
<dbReference type="GeneID" id="99646815"/>
<gene>
    <name evidence="1" type="ORF">CM1_00035</name>
</gene>
<dbReference type="SUPFAM" id="SSF52540">
    <property type="entry name" value="P-loop containing nucleoside triphosphate hydrolases"/>
    <property type="match status" value="1"/>
</dbReference>
<evidence type="ECO:0000313" key="2">
    <source>
        <dbReference type="Proteomes" id="UP000005254"/>
    </source>
</evidence>
<reference evidence="1 2" key="1">
    <citation type="journal article" date="2012" name="J. Bacteriol.">
        <title>Draft Genome Sequences of Four Axenic Mycoplasma genitalium Strains Isolated from Denmark, Japan, and Australia.</title>
        <authorList>
            <person name="McGowin C.L."/>
            <person name="Ma L."/>
            <person name="Jensen J.S."/>
            <person name="Mancuso M.M."/>
            <person name="Hamasuna R."/>
            <person name="Adegboye D."/>
            <person name="Martin D.H."/>
        </authorList>
    </citation>
    <scope>NUCLEOTIDE SEQUENCE [LARGE SCALE GENOMIC DNA]</scope>
    <source>
        <strain evidence="1 2">M6320</strain>
    </source>
</reference>
<dbReference type="GO" id="GO:0003887">
    <property type="term" value="F:DNA-directed DNA polymerase activity"/>
    <property type="evidence" value="ECO:0007669"/>
    <property type="project" value="UniProtKB-EC"/>
</dbReference>
<dbReference type="KEGG" id="mgx:CM1_00035"/>
<dbReference type="AlphaFoldDB" id="A0ABC7ZIL4"/>
<dbReference type="Proteomes" id="UP000005254">
    <property type="component" value="Chromosome"/>
</dbReference>
<accession>A0ABC7ZIL4</accession>